<dbReference type="OrthoDB" id="4118857at2759"/>
<organism evidence="3 4">
    <name type="scientific">Cladophialophora carrionii CBS 160.54</name>
    <dbReference type="NCBI Taxonomy" id="1279043"/>
    <lineage>
        <taxon>Eukaryota</taxon>
        <taxon>Fungi</taxon>
        <taxon>Dikarya</taxon>
        <taxon>Ascomycota</taxon>
        <taxon>Pezizomycotina</taxon>
        <taxon>Eurotiomycetes</taxon>
        <taxon>Chaetothyriomycetidae</taxon>
        <taxon>Chaetothyriales</taxon>
        <taxon>Herpotrichiellaceae</taxon>
        <taxon>Cladophialophora</taxon>
    </lineage>
</organism>
<protein>
    <submittedName>
        <fullName evidence="3">Uncharacterized protein</fullName>
    </submittedName>
</protein>
<sequence>MSASYNNLRVLAQHQAASSPVTPLFPSPIARESARECEPYFKFHNPRQRPQTSSSEDSYVDSFNILSYYCDDPTDNLWQPEDRSSRDHSSCREALEDDNQSTASESMPATPLEQEYQPTFCTDESDWLANTTSYDERMRRFKSRYYQVVQQPWKETHSECDENKGVSYPQNMIATVLVGPGKPKLVHIHRPPSNSGTKPSVESLHIPSTPKQIPVEVSAFSPYDTPSELPLHVPSTISGAMYHATRHPTSSFLPQPLALPSRSRSSRSDNVFSTWQRFHDLADPCETSPRRTRSDRSFRATEKRWAIRGTADIDMHALREPSPTTRSATWSRCRKLERTLNAVTRAIDQFPHDMLQLDSPAVLALRNPQISDQTYIEVLQRIFPAAAAVLMSALTAWIIVDLYFSRLKAQPVPMQRYLAQAAASRESLHRIPNKAREMLGIGLPDAASIHLNEYALRRRALAIQVSVGVVGQTLVEALRGSWDEDIWRSLRVLVEVIECSPQPWA</sequence>
<dbReference type="HOGENOM" id="CLU_019024_0_0_1"/>
<gene>
    <name evidence="3" type="ORF">G647_00009</name>
</gene>
<feature type="region of interest" description="Disordered" evidence="1">
    <location>
        <begin position="77"/>
        <end position="110"/>
    </location>
</feature>
<keyword evidence="2" id="KW-0472">Membrane</keyword>
<proteinExistence type="predicted"/>
<dbReference type="AlphaFoldDB" id="V9DL30"/>
<keyword evidence="2" id="KW-0812">Transmembrane</keyword>
<evidence type="ECO:0000256" key="2">
    <source>
        <dbReference type="SAM" id="Phobius"/>
    </source>
</evidence>
<dbReference type="GeneID" id="19978502"/>
<dbReference type="VEuPathDB" id="FungiDB:G647_00009"/>
<dbReference type="Proteomes" id="UP000030678">
    <property type="component" value="Unassembled WGS sequence"/>
</dbReference>
<dbReference type="RefSeq" id="XP_008721634.1">
    <property type="nucleotide sequence ID" value="XM_008723412.1"/>
</dbReference>
<evidence type="ECO:0000256" key="1">
    <source>
        <dbReference type="SAM" id="MobiDB-lite"/>
    </source>
</evidence>
<reference evidence="3 4" key="1">
    <citation type="submission" date="2013-03" db="EMBL/GenBank/DDBJ databases">
        <title>The Genome Sequence of Cladophialophora carrionii CBS 160.54.</title>
        <authorList>
            <consortium name="The Broad Institute Genomics Platform"/>
            <person name="Cuomo C."/>
            <person name="de Hoog S."/>
            <person name="Gorbushina A."/>
            <person name="Walker B."/>
            <person name="Young S.K."/>
            <person name="Zeng Q."/>
            <person name="Gargeya S."/>
            <person name="Fitzgerald M."/>
            <person name="Haas B."/>
            <person name="Abouelleil A."/>
            <person name="Allen A.W."/>
            <person name="Alvarado L."/>
            <person name="Arachchi H.M."/>
            <person name="Berlin A.M."/>
            <person name="Chapman S.B."/>
            <person name="Gainer-Dewar J."/>
            <person name="Goldberg J."/>
            <person name="Griggs A."/>
            <person name="Gujja S."/>
            <person name="Hansen M."/>
            <person name="Howarth C."/>
            <person name="Imamovic A."/>
            <person name="Ireland A."/>
            <person name="Larimer J."/>
            <person name="McCowan C."/>
            <person name="Murphy C."/>
            <person name="Pearson M."/>
            <person name="Poon T.W."/>
            <person name="Priest M."/>
            <person name="Roberts A."/>
            <person name="Saif S."/>
            <person name="Shea T."/>
            <person name="Sisk P."/>
            <person name="Sykes S."/>
            <person name="Wortman J."/>
            <person name="Nusbaum C."/>
            <person name="Birren B."/>
        </authorList>
    </citation>
    <scope>NUCLEOTIDE SEQUENCE [LARGE SCALE GENOMIC DNA]</scope>
    <source>
        <strain evidence="3 4">CBS 160.54</strain>
    </source>
</reference>
<accession>V9DL30</accession>
<keyword evidence="2" id="KW-1133">Transmembrane helix</keyword>
<evidence type="ECO:0000313" key="4">
    <source>
        <dbReference type="Proteomes" id="UP000030678"/>
    </source>
</evidence>
<dbReference type="EMBL" id="KB822697">
    <property type="protein sequence ID" value="ETI27560.1"/>
    <property type="molecule type" value="Genomic_DNA"/>
</dbReference>
<feature type="compositionally biased region" description="Basic and acidic residues" evidence="1">
    <location>
        <begin position="80"/>
        <end position="94"/>
    </location>
</feature>
<evidence type="ECO:0000313" key="3">
    <source>
        <dbReference type="EMBL" id="ETI27560.1"/>
    </source>
</evidence>
<name>V9DL30_9EURO</name>
<feature type="transmembrane region" description="Helical" evidence="2">
    <location>
        <begin position="382"/>
        <end position="404"/>
    </location>
</feature>